<evidence type="ECO:0000313" key="2">
    <source>
        <dbReference type="Proteomes" id="UP001213979"/>
    </source>
</evidence>
<dbReference type="EMBL" id="JAQOTG010000017">
    <property type="protein sequence ID" value="MDE8565114.1"/>
    <property type="molecule type" value="Genomic_DNA"/>
</dbReference>
<reference evidence="1 2" key="1">
    <citation type="submission" date="2023-01" db="EMBL/GenBank/DDBJ databases">
        <title>Genome-based reclassification of Anoxybacillus geothermalis as a later heterotypic synonym of Anoxybacillus rupiensis.</title>
        <authorList>
            <person name="Inan Bektas K."/>
            <person name="Canakci S."/>
            <person name="Belduz A.A."/>
            <person name="Guler H.H."/>
        </authorList>
    </citation>
    <scope>NUCLEOTIDE SEQUENCE [LARGE SCALE GENOMIC DNA]</scope>
    <source>
        <strain evidence="1 2">DSM 17127</strain>
    </source>
</reference>
<gene>
    <name evidence="1" type="ORF">PNH38_14750</name>
</gene>
<accession>A0ABT5W711</accession>
<organism evidence="1 2">
    <name type="scientific">Anoxybacteroides rupiense</name>
    <dbReference type="NCBI Taxonomy" id="311460"/>
    <lineage>
        <taxon>Bacteria</taxon>
        <taxon>Bacillati</taxon>
        <taxon>Bacillota</taxon>
        <taxon>Bacilli</taxon>
        <taxon>Bacillales</taxon>
        <taxon>Anoxybacillaceae</taxon>
        <taxon>Anoxybacteroides</taxon>
    </lineage>
</organism>
<proteinExistence type="predicted"/>
<protein>
    <submittedName>
        <fullName evidence="1">Uncharacterized protein</fullName>
    </submittedName>
</protein>
<sequence length="120" mass="14395">MRLPEELDLISVFGSIAKRKDETEPFYYDTSTFVLENDKELLEITLSPFYNEFTLIVKDRETKETVSYFELLSVRKLEIIEDKKHHAKIRLFHGESDRYENIIELTIQPSLKIVFREQHR</sequence>
<dbReference type="RefSeq" id="WP_159719197.1">
    <property type="nucleotide sequence ID" value="NZ_JAGUQN010000044.1"/>
</dbReference>
<dbReference type="Proteomes" id="UP001213979">
    <property type="component" value="Unassembled WGS sequence"/>
</dbReference>
<evidence type="ECO:0000313" key="1">
    <source>
        <dbReference type="EMBL" id="MDE8565114.1"/>
    </source>
</evidence>
<name>A0ABT5W711_9BACL</name>
<keyword evidence="2" id="KW-1185">Reference proteome</keyword>
<comment type="caution">
    <text evidence="1">The sequence shown here is derived from an EMBL/GenBank/DDBJ whole genome shotgun (WGS) entry which is preliminary data.</text>
</comment>